<dbReference type="EMBL" id="SDIL01000138">
    <property type="protein sequence ID" value="RXK35396.1"/>
    <property type="molecule type" value="Genomic_DNA"/>
</dbReference>
<protein>
    <recommendedName>
        <fullName evidence="2">PIN domain-containing protein</fullName>
    </recommendedName>
</protein>
<dbReference type="Proteomes" id="UP000289152">
    <property type="component" value="Unassembled WGS sequence"/>
</dbReference>
<sequence length="482" mass="53236">MDHPIRLVHFDVQISIGDLAKAATQWLLRSIRSTNSTLSSGTTDHGLHDGFDTYTNIDKNSNGRRNTKDRQRERNERIYCQKRDETINSNLTKGDDKILDCCLFFQRKGEVILWTEDKNLTLLAEANSISTLHLPRPSLLNLLSALNISFPTLEVLSTQHQTISQANIPDFPQVLIDDSDMELDYHPEPSPPSGRKLLNPFIDLSPIPDLPSRIPPHYQIKPSLRRSSTSTSSSSLTLSTSSVPDVEFLELLNNVFLPISHQLTRLVSQPFPGSSSSFSSELTTFSQIPPPTTATTKMTAIPTSTSPSTSTLFPTTLGTSTPILISSSSVRSGISTSLNASNGTNGFHRLRDPTSTSTSTTTSTTISSTSKTLTTPTKTLTTLRTTLEALTKLEKSLFPSLTPSSEIPRMTNQHQSLLRSIASIRTLIAFISPTSPTLRRPRTGEVIETIMPFCQFLDMLGVEYDPIIFEELRNKLRPSHGI</sequence>
<feature type="compositionally biased region" description="Low complexity" evidence="1">
    <location>
        <begin position="354"/>
        <end position="372"/>
    </location>
</feature>
<dbReference type="InParanoid" id="A0A4Q1BC77"/>
<feature type="compositionally biased region" description="Low complexity" evidence="1">
    <location>
        <begin position="225"/>
        <end position="239"/>
    </location>
</feature>
<evidence type="ECO:0000259" key="2">
    <source>
        <dbReference type="Pfam" id="PF13638"/>
    </source>
</evidence>
<dbReference type="OrthoDB" id="2017974at2759"/>
<feature type="region of interest" description="Disordered" evidence="1">
    <location>
        <begin position="340"/>
        <end position="372"/>
    </location>
</feature>
<dbReference type="InterPro" id="IPR002716">
    <property type="entry name" value="PIN_dom"/>
</dbReference>
<feature type="region of interest" description="Disordered" evidence="1">
    <location>
        <begin position="282"/>
        <end position="313"/>
    </location>
</feature>
<dbReference type="STRING" id="5217.A0A4Q1BC77"/>
<dbReference type="Pfam" id="PF13638">
    <property type="entry name" value="PIN_4"/>
    <property type="match status" value="1"/>
</dbReference>
<feature type="domain" description="PIN" evidence="2">
    <location>
        <begin position="57"/>
        <end position="132"/>
    </location>
</feature>
<keyword evidence="4" id="KW-1185">Reference proteome</keyword>
<proteinExistence type="predicted"/>
<dbReference type="AlphaFoldDB" id="A0A4Q1BC77"/>
<name>A0A4Q1BC77_TREME</name>
<reference evidence="3 4" key="1">
    <citation type="submission" date="2016-06" db="EMBL/GenBank/DDBJ databases">
        <title>Evolution of pathogenesis and genome organization in the Tremellales.</title>
        <authorList>
            <person name="Cuomo C."/>
            <person name="Litvintseva A."/>
            <person name="Heitman J."/>
            <person name="Chen Y."/>
            <person name="Sun S."/>
            <person name="Springer D."/>
            <person name="Dromer F."/>
            <person name="Young S."/>
            <person name="Zeng Q."/>
            <person name="Chapman S."/>
            <person name="Gujja S."/>
            <person name="Saif S."/>
            <person name="Birren B."/>
        </authorList>
    </citation>
    <scope>NUCLEOTIDE SEQUENCE [LARGE SCALE GENOMIC DNA]</scope>
    <source>
        <strain evidence="3 4">ATCC 28783</strain>
    </source>
</reference>
<gene>
    <name evidence="3" type="ORF">M231_07340</name>
</gene>
<feature type="compositionally biased region" description="Polar residues" evidence="1">
    <location>
        <begin position="54"/>
        <end position="64"/>
    </location>
</feature>
<evidence type="ECO:0000256" key="1">
    <source>
        <dbReference type="SAM" id="MobiDB-lite"/>
    </source>
</evidence>
<accession>A0A4Q1BC77</accession>
<dbReference type="Gene3D" id="3.40.50.1010">
    <property type="entry name" value="5'-nuclease"/>
    <property type="match status" value="1"/>
</dbReference>
<dbReference type="VEuPathDB" id="FungiDB:TREMEDRAFT_61213"/>
<feature type="region of interest" description="Disordered" evidence="1">
    <location>
        <begin position="54"/>
        <end position="74"/>
    </location>
</feature>
<evidence type="ECO:0000313" key="4">
    <source>
        <dbReference type="Proteomes" id="UP000289152"/>
    </source>
</evidence>
<evidence type="ECO:0000313" key="3">
    <source>
        <dbReference type="EMBL" id="RXK35396.1"/>
    </source>
</evidence>
<comment type="caution">
    <text evidence="3">The sequence shown here is derived from an EMBL/GenBank/DDBJ whole genome shotgun (WGS) entry which is preliminary data.</text>
</comment>
<feature type="region of interest" description="Disordered" evidence="1">
    <location>
        <begin position="215"/>
        <end position="239"/>
    </location>
</feature>
<organism evidence="3 4">
    <name type="scientific">Tremella mesenterica</name>
    <name type="common">Jelly fungus</name>
    <dbReference type="NCBI Taxonomy" id="5217"/>
    <lineage>
        <taxon>Eukaryota</taxon>
        <taxon>Fungi</taxon>
        <taxon>Dikarya</taxon>
        <taxon>Basidiomycota</taxon>
        <taxon>Agaricomycotina</taxon>
        <taxon>Tremellomycetes</taxon>
        <taxon>Tremellales</taxon>
        <taxon>Tremellaceae</taxon>
        <taxon>Tremella</taxon>
    </lineage>
</organism>